<name>A0A2M8Q8T2_9CHLR</name>
<dbReference type="SUPFAM" id="SSF56281">
    <property type="entry name" value="Metallo-hydrolase/oxidoreductase"/>
    <property type="match status" value="1"/>
</dbReference>
<keyword evidence="2" id="KW-0378">Hydrolase</keyword>
<feature type="non-terminal residue" evidence="2">
    <location>
        <position position="98"/>
    </location>
</feature>
<accession>A0A2M8Q8T2</accession>
<proteinExistence type="predicted"/>
<dbReference type="InterPro" id="IPR001279">
    <property type="entry name" value="Metallo-B-lactamas"/>
</dbReference>
<dbReference type="GO" id="GO:0016787">
    <property type="term" value="F:hydrolase activity"/>
    <property type="evidence" value="ECO:0007669"/>
    <property type="project" value="UniProtKB-KW"/>
</dbReference>
<dbReference type="EMBL" id="PGTN01000371">
    <property type="protein sequence ID" value="PJF46218.1"/>
    <property type="molecule type" value="Genomic_DNA"/>
</dbReference>
<feature type="domain" description="Metallo-beta-lactamase" evidence="1">
    <location>
        <begin position="17"/>
        <end position="94"/>
    </location>
</feature>
<dbReference type="Pfam" id="PF00753">
    <property type="entry name" value="Lactamase_B"/>
    <property type="match status" value="1"/>
</dbReference>
<organism evidence="2 3">
    <name type="scientific">Candidatus Thermofonsia Clade 3 bacterium</name>
    <dbReference type="NCBI Taxonomy" id="2364212"/>
    <lineage>
        <taxon>Bacteria</taxon>
        <taxon>Bacillati</taxon>
        <taxon>Chloroflexota</taxon>
        <taxon>Candidatus Thermofontia</taxon>
        <taxon>Candidatus Thermofonsia Clade 3</taxon>
    </lineage>
</organism>
<dbReference type="AlphaFoldDB" id="A0A2M8Q8T2"/>
<dbReference type="Proteomes" id="UP000230790">
    <property type="component" value="Unassembled WGS sequence"/>
</dbReference>
<dbReference type="InterPro" id="IPR036866">
    <property type="entry name" value="RibonucZ/Hydroxyglut_hydro"/>
</dbReference>
<sequence length="98" mass="10681">MNQIIPGLWEIDEIGDRVHCYLWEWSGGLTLIDTGFPTDVHTILDALAAKGHALHNVRRILITHADIDHIGGAAKLKRATGAVLGCHSVEKILLENPG</sequence>
<evidence type="ECO:0000313" key="2">
    <source>
        <dbReference type="EMBL" id="PJF46218.1"/>
    </source>
</evidence>
<gene>
    <name evidence="2" type="ORF">CUN48_14910</name>
</gene>
<evidence type="ECO:0000259" key="1">
    <source>
        <dbReference type="Pfam" id="PF00753"/>
    </source>
</evidence>
<reference evidence="2 3" key="1">
    <citation type="submission" date="2017-11" db="EMBL/GenBank/DDBJ databases">
        <title>Evolution of Phototrophy in the Chloroflexi Phylum Driven by Horizontal Gene Transfer.</title>
        <authorList>
            <person name="Ward L.M."/>
            <person name="Hemp J."/>
            <person name="Shih P.M."/>
            <person name="Mcglynn S.E."/>
            <person name="Fischer W."/>
        </authorList>
    </citation>
    <scope>NUCLEOTIDE SEQUENCE [LARGE SCALE GENOMIC DNA]</scope>
    <source>
        <strain evidence="2">JP3_7</strain>
    </source>
</reference>
<protein>
    <submittedName>
        <fullName evidence="2">MBL fold metallo-hydrolase</fullName>
    </submittedName>
</protein>
<dbReference type="Gene3D" id="3.60.15.10">
    <property type="entry name" value="Ribonuclease Z/Hydroxyacylglutathione hydrolase-like"/>
    <property type="match status" value="1"/>
</dbReference>
<comment type="caution">
    <text evidence="2">The sequence shown here is derived from an EMBL/GenBank/DDBJ whole genome shotgun (WGS) entry which is preliminary data.</text>
</comment>
<evidence type="ECO:0000313" key="3">
    <source>
        <dbReference type="Proteomes" id="UP000230790"/>
    </source>
</evidence>